<comment type="caution">
    <text evidence="1">The sequence shown here is derived from an EMBL/GenBank/DDBJ whole genome shotgun (WGS) entry which is preliminary data.</text>
</comment>
<protein>
    <submittedName>
        <fullName evidence="1">Uncharacterized protein</fullName>
    </submittedName>
</protein>
<accession>A0A7C0Y5I9</accession>
<reference evidence="1" key="1">
    <citation type="journal article" date="2020" name="mSystems">
        <title>Genome- and Community-Level Interaction Insights into Carbon Utilization and Element Cycling Functions of Hydrothermarchaeota in Hydrothermal Sediment.</title>
        <authorList>
            <person name="Zhou Z."/>
            <person name="Liu Y."/>
            <person name="Xu W."/>
            <person name="Pan J."/>
            <person name="Luo Z.H."/>
            <person name="Li M."/>
        </authorList>
    </citation>
    <scope>NUCLEOTIDE SEQUENCE [LARGE SCALE GENOMIC DNA]</scope>
    <source>
        <strain evidence="1">HyVt-233</strain>
    </source>
</reference>
<gene>
    <name evidence="1" type="ORF">ENG63_09515</name>
</gene>
<dbReference type="Gene3D" id="3.60.60.10">
    <property type="entry name" value="Penicillin V Acylase, Chain A"/>
    <property type="match status" value="1"/>
</dbReference>
<name>A0A7C0Y5I9_DESA2</name>
<proteinExistence type="predicted"/>
<evidence type="ECO:0000313" key="1">
    <source>
        <dbReference type="EMBL" id="HDD45077.1"/>
    </source>
</evidence>
<dbReference type="AlphaFoldDB" id="A0A7C0Y5I9"/>
<sequence>MKRDDYNYGFKIGSLFKRFYKDILHLNIKFDVSKFLLYLKEIYPQRWQRLKGLADILGINIKQLYTNVVYLFTLIKGCTAGFCAPIASKDGKTYLFWNIDFLKASEKIKKFFRFYLVSIPNTYCYLAFGIPGLIAVPIINEFGLAVVSASVGMKDGGGEGIMDAEILPLCMERSKNIEEVCHIYKSTKLYSFPGITAGALLNLNCIWADNFGNGVSIEHSSNYLHFEFAKEGILAIANHHQFIQKLTGSPTPNELPSIAGSYCRLGRMWNLLRKNRGKIGLELIKKIMADHELEKEHINNYKHRELIDDGTICVHYWHLKKYLREGNLKRAIETYLMGKTVGSIIIEPNSLIIHTCSGNPCNHHYKSVFFSNKKFLKVNKPINPLLKKSFRKTLITLATFLEKTMPVERNA</sequence>
<organism evidence="1">
    <name type="scientific">Desulfofervidus auxilii</name>
    <dbReference type="NCBI Taxonomy" id="1621989"/>
    <lineage>
        <taxon>Bacteria</taxon>
        <taxon>Pseudomonadati</taxon>
        <taxon>Thermodesulfobacteriota</taxon>
        <taxon>Candidatus Desulfofervidia</taxon>
        <taxon>Candidatus Desulfofervidales</taxon>
        <taxon>Candidatus Desulfofervidaceae</taxon>
        <taxon>Candidatus Desulfofervidus</taxon>
    </lineage>
</organism>
<dbReference type="EMBL" id="DRBS01000352">
    <property type="protein sequence ID" value="HDD45077.1"/>
    <property type="molecule type" value="Genomic_DNA"/>
</dbReference>
<dbReference type="Proteomes" id="UP000886289">
    <property type="component" value="Unassembled WGS sequence"/>
</dbReference>